<feature type="compositionally biased region" description="Low complexity" evidence="5">
    <location>
        <begin position="974"/>
        <end position="985"/>
    </location>
</feature>
<evidence type="ECO:0000313" key="8">
    <source>
        <dbReference type="Proteomes" id="UP001054837"/>
    </source>
</evidence>
<dbReference type="GO" id="GO:0006357">
    <property type="term" value="P:regulation of transcription by RNA polymerase II"/>
    <property type="evidence" value="ECO:0007669"/>
    <property type="project" value="TreeGrafter"/>
</dbReference>
<evidence type="ECO:0000256" key="3">
    <source>
        <dbReference type="ARBA" id="ARBA00022853"/>
    </source>
</evidence>
<dbReference type="EMBL" id="BPLQ01014794">
    <property type="protein sequence ID" value="GIY83191.1"/>
    <property type="molecule type" value="Genomic_DNA"/>
</dbReference>
<dbReference type="SMART" id="SM01014">
    <property type="entry name" value="ARID"/>
    <property type="match status" value="1"/>
</dbReference>
<feature type="compositionally biased region" description="Basic and acidic residues" evidence="5">
    <location>
        <begin position="1511"/>
        <end position="1521"/>
    </location>
</feature>
<organism evidence="7 8">
    <name type="scientific">Caerostris darwini</name>
    <dbReference type="NCBI Taxonomy" id="1538125"/>
    <lineage>
        <taxon>Eukaryota</taxon>
        <taxon>Metazoa</taxon>
        <taxon>Ecdysozoa</taxon>
        <taxon>Arthropoda</taxon>
        <taxon>Chelicerata</taxon>
        <taxon>Arachnida</taxon>
        <taxon>Araneae</taxon>
        <taxon>Araneomorphae</taxon>
        <taxon>Entelegynae</taxon>
        <taxon>Araneoidea</taxon>
        <taxon>Araneidae</taxon>
        <taxon>Caerostris</taxon>
    </lineage>
</organism>
<keyword evidence="8" id="KW-1185">Reference proteome</keyword>
<feature type="region of interest" description="Disordered" evidence="5">
    <location>
        <begin position="1705"/>
        <end position="1743"/>
    </location>
</feature>
<feature type="region of interest" description="Disordered" evidence="5">
    <location>
        <begin position="936"/>
        <end position="1026"/>
    </location>
</feature>
<feature type="compositionally biased region" description="Low complexity" evidence="5">
    <location>
        <begin position="320"/>
        <end position="330"/>
    </location>
</feature>
<feature type="compositionally biased region" description="Polar residues" evidence="5">
    <location>
        <begin position="936"/>
        <end position="957"/>
    </location>
</feature>
<dbReference type="GO" id="GO:0006338">
    <property type="term" value="P:chromatin remodeling"/>
    <property type="evidence" value="ECO:0007669"/>
    <property type="project" value="InterPro"/>
</dbReference>
<keyword evidence="3" id="KW-0156">Chromatin regulator</keyword>
<feature type="compositionally biased region" description="Basic and acidic residues" evidence="5">
    <location>
        <begin position="1290"/>
        <end position="1299"/>
    </location>
</feature>
<evidence type="ECO:0000313" key="7">
    <source>
        <dbReference type="EMBL" id="GIY83191.1"/>
    </source>
</evidence>
<proteinExistence type="predicted"/>
<comment type="subcellular location">
    <subcellularLocation>
        <location evidence="1">Nucleus</location>
    </subcellularLocation>
</comment>
<dbReference type="PANTHER" id="PTHR12656:SF5">
    <property type="entry name" value="TRITHORAX GROUP PROTEIN OSA"/>
    <property type="match status" value="1"/>
</dbReference>
<reference evidence="7 8" key="1">
    <citation type="submission" date="2021-06" db="EMBL/GenBank/DDBJ databases">
        <title>Caerostris darwini draft genome.</title>
        <authorList>
            <person name="Kono N."/>
            <person name="Arakawa K."/>
        </authorList>
    </citation>
    <scope>NUCLEOTIDE SEQUENCE [LARGE SCALE GENOMIC DNA]</scope>
</reference>
<evidence type="ECO:0000256" key="1">
    <source>
        <dbReference type="ARBA" id="ARBA00004123"/>
    </source>
</evidence>
<dbReference type="InterPro" id="IPR021906">
    <property type="entry name" value="BAF250/Osa"/>
</dbReference>
<sequence length="2134" mass="237948">MDSTNQSVSHPVQLSAQRYNHQLQPGMWSNSKVCQNANGQSANMDPYSQQANHYYQAQYQSQSNDINRYVSPVSKDQNSNSVAYSQYPMQRQTSYSCPVPTQNYQVAAKSSCSSNMYYPNVNVSKNYPPTNIHSPKKYATSSLGLSQAHPTVPQSPQYTRNTGTPMPQMPHYGEHNNYPMQNMYVSNYNMHANTENDQSYMLQQTISSQSPALPVQETLIHSMSTLPANQVSQVSSIPTPPETSSLIGDGLSVLDNASVDAAADSMKMDISNSFVLPGSVLSHIPNNMQSSTPSITNSTVMSNRNSGNSLQPPANLDEGSQASSASASSSIPDEQNSMKTNSKPNFSYPPTPNTLSSPGAASMSSFHDDIECISSPGWPKTPASPVANSNYEFANIKRPENLLKLYTLSDEPDRRYFLDKLIVFNEDRGSPITQCPTISKQPLDVFRVYLTVKERGGFVEVTNSKRWKDIAGAIGVGASSSAAYTLRKQYMKLLLPFECKFDRGGIDPQPIINMVESSSRKKGKNTPAGNYGNQTHYNQGYPQPIDRYHTGYSASYQSSRYPCNNNSIDYQCTSNAMHYPQTAPTNVPHNSASGQNQYNQYSQSPSSNYRYYQGNNSTISTGYNNNMPNNVSDNLCRFGRSATSTPVPQEQGYYTHHYSAPQQGQNIQDIYNSSRGCAMQENLSLPVANQITNELELLTSYSAVNNTIDTPTMKPDSVQLPKSNSECFGNINIDVSLNNSTSDISQDDKVCLKNTYNTANKPVSADSPLVTSASYTPVTNALQSYHQSVPENTAVNKTLDGNYYSDASSVPNRNQATYLNHVQNSYPNQKMPYQGDCQNKEQMQSSQYARYSETQNESYRGSEGPPETQMEKNRNVVPNDGTLSSTSYQYSSTVTKSNTYTYAPPQQGHNKDALNNLVYPHQYNNRPQRAWLSEQNQHSYPHTGQRPQLKPQVNPSEGKQLPEVKSRKSWLSFQNSSQNKNKNQSVSTSIPTQNQTFLSAKTQPQSNVSPASQTSPVVKKPLEFPPNTVESTTPVAVKRRRCPAKRLGQIELWRLLLSLKSGLLAESTYALDCLGILLADNNTVVYFNLDHLPGLLTVLVDHLRCFLNKIFGIAEDMELRKSTTSHSDQLSLGSNDIFNNEGKINILDTPNFTYKTRCRKKIEIQYDEAVFLIDPQRSWDLYEDFDVSAEHWQKGGGDITSHIQTCFAENTKKVKFCRELTNEKAKDINENHTTHDKSNMWKSSLLYKGEPVVVLKKVNFDADKAIATTYTGCDVDADDSCSVKSVSSDNSDKEVNCSDKEEELEKDSDMSNDSSIEILSKDSSKSLSIISDGSNDKSVIEIERVYASQISQNKTENCDPIKENFENFSAVNDASEIVSSVLDKIEDKLEMDDIQCVYESLVSESKSENCHEVNKNVEISKNKDISDMEIECIYESKISNSEAVSCHEITKNVENLELNGDEASICTSSVSEENESEMEIECVFESGILKRKTENSNETTDTCNISESDGDASKNKSSDNKNNFDSEIECIYESRISGSNTGNCIESKECTSSHKANNNTSQTAACISDQEEEKIERKLGCVYESQTSELKFDNCEEIKKLIEAPTSNNGIFTSDRNEDKLEINFENTHSVSENKIKHFIDNIKNVETPKLNKDPSKNDTSDLIEDKMEIEIKPKNKLVDSKNQEISRSNKDLFTNMELNKNVETHMSKEGASQEVSSIAEKSEDKLESKVEPVSKAQTTENETKTCDKIAENVGTFKSNKDVSENISRLRGSLSSRKRFLCEVLEDEAYCFDEPALCVISDSQEMLSRRCVCVSTILRNLSFVPGNDSIMSKNPGILLLLGRLLLLHHEHKPAKNAYHKYEKEVDGNSTWNESCISLKDEHEWWWGTLNVLRDNTLVILSNISSHLDLSPFPEEVSLPILDGLLHWVVCPSSYAQDPLPSRSPSSVLSPQRLCLETLCKLSVLSSNVDLIIATPPWSRIEDLLAFLTKCLSHGHDQIMREFAVVLLSNISQTDIVAARTIADQSCCISYLIAFIEEAEANAFQIASSQGTKKLRDKPELMGTTPGMVQRAANTLKNLALVPENRVLFMRYQSQLLSLAMSQVMDQELSTIIADVLFYCFEDEMGESFSHLPVS</sequence>
<feature type="compositionally biased region" description="Polar residues" evidence="5">
    <location>
        <begin position="842"/>
        <end position="859"/>
    </location>
</feature>
<feature type="compositionally biased region" description="Polar residues" evidence="5">
    <location>
        <begin position="353"/>
        <end position="363"/>
    </location>
</feature>
<dbReference type="InterPro" id="IPR036431">
    <property type="entry name" value="ARID_dom_sf"/>
</dbReference>
<gene>
    <name evidence="7" type="primary">osa</name>
    <name evidence="7" type="ORF">CDAR_612691</name>
</gene>
<feature type="domain" description="ARID" evidence="6">
    <location>
        <begin position="411"/>
        <end position="502"/>
    </location>
</feature>
<dbReference type="GO" id="GO:0003677">
    <property type="term" value="F:DNA binding"/>
    <property type="evidence" value="ECO:0007669"/>
    <property type="project" value="InterPro"/>
</dbReference>
<dbReference type="GO" id="GO:0035060">
    <property type="term" value="C:brahma complex"/>
    <property type="evidence" value="ECO:0007669"/>
    <property type="project" value="InterPro"/>
</dbReference>
<feature type="compositionally biased region" description="Polar residues" evidence="5">
    <location>
        <begin position="1496"/>
        <end position="1507"/>
    </location>
</feature>
<dbReference type="SMART" id="SM00501">
    <property type="entry name" value="BRIGHT"/>
    <property type="match status" value="1"/>
</dbReference>
<dbReference type="SUPFAM" id="SSF48371">
    <property type="entry name" value="ARM repeat"/>
    <property type="match status" value="1"/>
</dbReference>
<evidence type="ECO:0000256" key="5">
    <source>
        <dbReference type="SAM" id="MobiDB-lite"/>
    </source>
</evidence>
<dbReference type="CDD" id="cd16865">
    <property type="entry name" value="ARID_ARID1A-like"/>
    <property type="match status" value="1"/>
</dbReference>
<feature type="compositionally biased region" description="Basic and acidic residues" evidence="5">
    <location>
        <begin position="1721"/>
        <end position="1733"/>
    </location>
</feature>
<dbReference type="SUPFAM" id="SSF46774">
    <property type="entry name" value="ARID-like"/>
    <property type="match status" value="1"/>
</dbReference>
<dbReference type="InterPro" id="IPR011989">
    <property type="entry name" value="ARM-like"/>
</dbReference>
<dbReference type="Pfam" id="PF01388">
    <property type="entry name" value="ARID"/>
    <property type="match status" value="1"/>
</dbReference>
<dbReference type="Gene3D" id="1.10.150.60">
    <property type="entry name" value="ARID DNA-binding domain"/>
    <property type="match status" value="1"/>
</dbReference>
<feature type="compositionally biased region" description="Polar residues" evidence="5">
    <location>
        <begin position="331"/>
        <end position="345"/>
    </location>
</feature>
<dbReference type="GO" id="GO:0016514">
    <property type="term" value="C:SWI/SNF complex"/>
    <property type="evidence" value="ECO:0007669"/>
    <property type="project" value="InterPro"/>
</dbReference>
<name>A0AAV4WMK9_9ARAC</name>
<dbReference type="GO" id="GO:0071565">
    <property type="term" value="C:nBAF complex"/>
    <property type="evidence" value="ECO:0007669"/>
    <property type="project" value="TreeGrafter"/>
</dbReference>
<protein>
    <submittedName>
        <fullName evidence="7">Trithorax group protein osa</fullName>
    </submittedName>
</protein>
<feature type="region of interest" description="Disordered" evidence="5">
    <location>
        <begin position="1282"/>
        <end position="1314"/>
    </location>
</feature>
<dbReference type="GO" id="GO:0005654">
    <property type="term" value="C:nucleoplasm"/>
    <property type="evidence" value="ECO:0007669"/>
    <property type="project" value="TreeGrafter"/>
</dbReference>
<dbReference type="GO" id="GO:0031491">
    <property type="term" value="F:nucleosome binding"/>
    <property type="evidence" value="ECO:0007669"/>
    <property type="project" value="TreeGrafter"/>
</dbReference>
<dbReference type="PANTHER" id="PTHR12656">
    <property type="entry name" value="BRG-1 ASSOCIATED FACTOR 250 BAF250"/>
    <property type="match status" value="1"/>
</dbReference>
<dbReference type="PROSITE" id="PS51011">
    <property type="entry name" value="ARID"/>
    <property type="match status" value="1"/>
</dbReference>
<feature type="region of interest" description="Disordered" evidence="5">
    <location>
        <begin position="285"/>
        <end position="363"/>
    </location>
</feature>
<keyword evidence="2" id="KW-0597">Phosphoprotein</keyword>
<feature type="compositionally biased region" description="Polar residues" evidence="5">
    <location>
        <begin position="285"/>
        <end position="312"/>
    </location>
</feature>
<dbReference type="GO" id="GO:0045893">
    <property type="term" value="P:positive regulation of DNA-templated transcription"/>
    <property type="evidence" value="ECO:0007669"/>
    <property type="project" value="TreeGrafter"/>
</dbReference>
<keyword evidence="4" id="KW-0539">Nucleus</keyword>
<dbReference type="InterPro" id="IPR016024">
    <property type="entry name" value="ARM-type_fold"/>
</dbReference>
<evidence type="ECO:0000259" key="6">
    <source>
        <dbReference type="PROSITE" id="PS51011"/>
    </source>
</evidence>
<dbReference type="InterPro" id="IPR033388">
    <property type="entry name" value="BAF250_C"/>
</dbReference>
<feature type="compositionally biased region" description="Polar residues" evidence="5">
    <location>
        <begin position="986"/>
        <end position="1016"/>
    </location>
</feature>
<accession>A0AAV4WMK9</accession>
<feature type="region of interest" description="Disordered" evidence="5">
    <location>
        <begin position="581"/>
        <end position="605"/>
    </location>
</feature>
<feature type="compositionally biased region" description="Low complexity" evidence="5">
    <location>
        <begin position="590"/>
        <end position="605"/>
    </location>
</feature>
<dbReference type="InterPro" id="IPR001606">
    <property type="entry name" value="ARID_dom"/>
</dbReference>
<comment type="caution">
    <text evidence="7">The sequence shown here is derived from an EMBL/GenBank/DDBJ whole genome shotgun (WGS) entry which is preliminary data.</text>
</comment>
<feature type="region of interest" description="Disordered" evidence="5">
    <location>
        <begin position="842"/>
        <end position="890"/>
    </location>
</feature>
<evidence type="ECO:0000256" key="4">
    <source>
        <dbReference type="ARBA" id="ARBA00023242"/>
    </source>
</evidence>
<dbReference type="Pfam" id="PF12031">
    <property type="entry name" value="BAF250_C"/>
    <property type="match status" value="1"/>
</dbReference>
<dbReference type="Gene3D" id="1.25.10.10">
    <property type="entry name" value="Leucine-rich Repeat Variant"/>
    <property type="match status" value="1"/>
</dbReference>
<evidence type="ECO:0000256" key="2">
    <source>
        <dbReference type="ARBA" id="ARBA00022553"/>
    </source>
</evidence>
<dbReference type="Proteomes" id="UP001054837">
    <property type="component" value="Unassembled WGS sequence"/>
</dbReference>
<feature type="region of interest" description="Disordered" evidence="5">
    <location>
        <begin position="1495"/>
        <end position="1521"/>
    </location>
</feature>